<gene>
    <name evidence="7" type="primary">ANTR5</name>
    <name evidence="7" type="ORF">Anas_07711</name>
</gene>
<feature type="transmembrane region" description="Helical" evidence="5">
    <location>
        <begin position="50"/>
        <end position="70"/>
    </location>
</feature>
<dbReference type="GO" id="GO:0022857">
    <property type="term" value="F:transmembrane transporter activity"/>
    <property type="evidence" value="ECO:0007669"/>
    <property type="project" value="InterPro"/>
</dbReference>
<dbReference type="EMBL" id="SEYY01005714">
    <property type="protein sequence ID" value="KAB7503172.1"/>
    <property type="molecule type" value="Genomic_DNA"/>
</dbReference>
<evidence type="ECO:0000256" key="5">
    <source>
        <dbReference type="SAM" id="Phobius"/>
    </source>
</evidence>
<keyword evidence="3 5" id="KW-1133">Transmembrane helix</keyword>
<comment type="caution">
    <text evidence="7">The sequence shown here is derived from an EMBL/GenBank/DDBJ whole genome shotgun (WGS) entry which is preliminary data.</text>
</comment>
<dbReference type="GO" id="GO:0016020">
    <property type="term" value="C:membrane"/>
    <property type="evidence" value="ECO:0007669"/>
    <property type="project" value="UniProtKB-SubCell"/>
</dbReference>
<comment type="subcellular location">
    <subcellularLocation>
        <location evidence="1">Membrane</location>
        <topology evidence="1">Multi-pass membrane protein</topology>
    </subcellularLocation>
</comment>
<feature type="domain" description="Major facilitator superfamily (MFS) profile" evidence="6">
    <location>
        <begin position="1"/>
        <end position="71"/>
    </location>
</feature>
<proteinExistence type="predicted"/>
<dbReference type="InterPro" id="IPR020846">
    <property type="entry name" value="MFS_dom"/>
</dbReference>
<keyword evidence="4 5" id="KW-0472">Membrane</keyword>
<accession>A0A5N5T9L0</accession>
<dbReference type="GO" id="GO:0006820">
    <property type="term" value="P:monoatomic anion transport"/>
    <property type="evidence" value="ECO:0007669"/>
    <property type="project" value="TreeGrafter"/>
</dbReference>
<dbReference type="Proteomes" id="UP000326759">
    <property type="component" value="Unassembled WGS sequence"/>
</dbReference>
<dbReference type="InterPro" id="IPR050382">
    <property type="entry name" value="MFS_Na/Anion_cotransporter"/>
</dbReference>
<protein>
    <submittedName>
        <fullName evidence="7">Putative anion transporter 5</fullName>
    </submittedName>
</protein>
<name>A0A5N5T9L0_9CRUS</name>
<evidence type="ECO:0000259" key="6">
    <source>
        <dbReference type="PROSITE" id="PS50850"/>
    </source>
</evidence>
<dbReference type="SUPFAM" id="SSF103473">
    <property type="entry name" value="MFS general substrate transporter"/>
    <property type="match status" value="1"/>
</dbReference>
<dbReference type="PANTHER" id="PTHR11662">
    <property type="entry name" value="SOLUTE CARRIER FAMILY 17"/>
    <property type="match status" value="1"/>
</dbReference>
<evidence type="ECO:0000256" key="2">
    <source>
        <dbReference type="ARBA" id="ARBA00022692"/>
    </source>
</evidence>
<dbReference type="InterPro" id="IPR036259">
    <property type="entry name" value="MFS_trans_sf"/>
</dbReference>
<evidence type="ECO:0000313" key="7">
    <source>
        <dbReference type="EMBL" id="KAB7503172.1"/>
    </source>
</evidence>
<reference evidence="7 8" key="1">
    <citation type="journal article" date="2019" name="PLoS Biol.">
        <title>Sex chromosomes control vertical transmission of feminizing Wolbachia symbionts in an isopod.</title>
        <authorList>
            <person name="Becking T."/>
            <person name="Chebbi M.A."/>
            <person name="Giraud I."/>
            <person name="Moumen B."/>
            <person name="Laverre T."/>
            <person name="Caubet Y."/>
            <person name="Peccoud J."/>
            <person name="Gilbert C."/>
            <person name="Cordaux R."/>
        </authorList>
    </citation>
    <scope>NUCLEOTIDE SEQUENCE [LARGE SCALE GENOMIC DNA]</scope>
    <source>
        <strain evidence="7">ANa2</strain>
        <tissue evidence="7">Whole body excluding digestive tract and cuticle</tissue>
    </source>
</reference>
<dbReference type="PANTHER" id="PTHR11662:SF457">
    <property type="entry name" value="MAJOR FACILITATOR SUPERFAMILY TRANSPORTER 3"/>
    <property type="match status" value="1"/>
</dbReference>
<dbReference type="Gene3D" id="1.20.1250.20">
    <property type="entry name" value="MFS general substrate transporter like domains"/>
    <property type="match status" value="1"/>
</dbReference>
<evidence type="ECO:0000256" key="4">
    <source>
        <dbReference type="ARBA" id="ARBA00023136"/>
    </source>
</evidence>
<dbReference type="AlphaFoldDB" id="A0A5N5T9L0"/>
<evidence type="ECO:0000256" key="1">
    <source>
        <dbReference type="ARBA" id="ARBA00004141"/>
    </source>
</evidence>
<keyword evidence="8" id="KW-1185">Reference proteome</keyword>
<keyword evidence="2 5" id="KW-0812">Transmembrane</keyword>
<dbReference type="PROSITE" id="PS50850">
    <property type="entry name" value="MFS"/>
    <property type="match status" value="1"/>
</dbReference>
<organism evidence="7 8">
    <name type="scientific">Armadillidium nasatum</name>
    <dbReference type="NCBI Taxonomy" id="96803"/>
    <lineage>
        <taxon>Eukaryota</taxon>
        <taxon>Metazoa</taxon>
        <taxon>Ecdysozoa</taxon>
        <taxon>Arthropoda</taxon>
        <taxon>Crustacea</taxon>
        <taxon>Multicrustacea</taxon>
        <taxon>Malacostraca</taxon>
        <taxon>Eumalacostraca</taxon>
        <taxon>Peracarida</taxon>
        <taxon>Isopoda</taxon>
        <taxon>Oniscidea</taxon>
        <taxon>Crinocheta</taxon>
        <taxon>Armadillidiidae</taxon>
        <taxon>Armadillidium</taxon>
    </lineage>
</organism>
<dbReference type="OrthoDB" id="2985014at2759"/>
<evidence type="ECO:0000313" key="8">
    <source>
        <dbReference type="Proteomes" id="UP000326759"/>
    </source>
</evidence>
<sequence length="71" mass="7652">MFCGLLSSHADIAPRYAGTLTGLTNAFATIPGFAGPALTGHLTEGNQTIWAWRIVFLICVFIYGISTQLYT</sequence>
<evidence type="ECO:0000256" key="3">
    <source>
        <dbReference type="ARBA" id="ARBA00022989"/>
    </source>
</evidence>